<evidence type="ECO:0000313" key="1">
    <source>
        <dbReference type="EMBL" id="CAI2371432.1"/>
    </source>
</evidence>
<comment type="caution">
    <text evidence="1">The sequence shown here is derived from an EMBL/GenBank/DDBJ whole genome shotgun (WGS) entry which is preliminary data.</text>
</comment>
<reference evidence="1" key="1">
    <citation type="submission" date="2023-07" db="EMBL/GenBank/DDBJ databases">
        <authorList>
            <consortium name="AG Swart"/>
            <person name="Singh M."/>
            <person name="Singh A."/>
            <person name="Seah K."/>
            <person name="Emmerich C."/>
        </authorList>
    </citation>
    <scope>NUCLEOTIDE SEQUENCE</scope>
    <source>
        <strain evidence="1">DP1</strain>
    </source>
</reference>
<dbReference type="Proteomes" id="UP001295684">
    <property type="component" value="Unassembled WGS sequence"/>
</dbReference>
<organism evidence="1 2">
    <name type="scientific">Euplotes crassus</name>
    <dbReference type="NCBI Taxonomy" id="5936"/>
    <lineage>
        <taxon>Eukaryota</taxon>
        <taxon>Sar</taxon>
        <taxon>Alveolata</taxon>
        <taxon>Ciliophora</taxon>
        <taxon>Intramacronucleata</taxon>
        <taxon>Spirotrichea</taxon>
        <taxon>Hypotrichia</taxon>
        <taxon>Euplotida</taxon>
        <taxon>Euplotidae</taxon>
        <taxon>Moneuplotes</taxon>
    </lineage>
</organism>
<keyword evidence="2" id="KW-1185">Reference proteome</keyword>
<sequence>MFSPLTLSTFNSSKNQNYNFKSAGASPKKNVSGGTRYIKDYRTKLARYVKKSHNNERFNNKANLSFWKKNRIETQNPRPRKLVLSKDRVLFKKNLVKNMQASSPVSPKFRFQDATHKYKPPLPQVGNSKQRQMFKGIQSKVSEILKKNSPEKDKRSMKQSMQVFTNPNSPTQSEETDFDTVFNSFQRITSLMDTISKNEKKFAISNLKNPRVSLQKELDKFQKEDSKLSMSMVGFRKKIKTIKQHRINKDLRKKPLKLL</sequence>
<proteinExistence type="predicted"/>
<protein>
    <submittedName>
        <fullName evidence="1">Uncharacterized protein</fullName>
    </submittedName>
</protein>
<dbReference type="AlphaFoldDB" id="A0AAD1UMG4"/>
<name>A0AAD1UMG4_EUPCR</name>
<dbReference type="EMBL" id="CAMPGE010012670">
    <property type="protein sequence ID" value="CAI2371432.1"/>
    <property type="molecule type" value="Genomic_DNA"/>
</dbReference>
<gene>
    <name evidence="1" type="ORF">ECRASSUSDP1_LOCUS12755</name>
</gene>
<evidence type="ECO:0000313" key="2">
    <source>
        <dbReference type="Proteomes" id="UP001295684"/>
    </source>
</evidence>
<accession>A0AAD1UMG4</accession>